<proteinExistence type="predicted"/>
<accession>A0A7J7P372</accession>
<dbReference type="Pfam" id="PF25368">
    <property type="entry name" value="PUB10_N"/>
    <property type="match status" value="1"/>
</dbReference>
<evidence type="ECO:0000259" key="1">
    <source>
        <dbReference type="Pfam" id="PF25368"/>
    </source>
</evidence>
<feature type="domain" description="PUB 12/19-like N-terminal" evidence="1">
    <location>
        <begin position="1"/>
        <end position="37"/>
    </location>
</feature>
<name>A0A7J7P372_9MAGN</name>
<sequence>MERFYIVYDKLNQALDGMPYDELGISDEVKEQVELMVTDHSLLKFLNDQVSWVDLKNLHATHDFMGGSHNSMITLENRVGVLERVIADMTLDLAGSSGRRPTTFMNMFEGSSNMVLGKYNNFPDYSGTKLGRVGDGWATFSERFLSSDSYSYDAP</sequence>
<organism evidence="2 3">
    <name type="scientific">Kingdonia uniflora</name>
    <dbReference type="NCBI Taxonomy" id="39325"/>
    <lineage>
        <taxon>Eukaryota</taxon>
        <taxon>Viridiplantae</taxon>
        <taxon>Streptophyta</taxon>
        <taxon>Embryophyta</taxon>
        <taxon>Tracheophyta</taxon>
        <taxon>Spermatophyta</taxon>
        <taxon>Magnoliopsida</taxon>
        <taxon>Ranunculales</taxon>
        <taxon>Circaeasteraceae</taxon>
        <taxon>Kingdonia</taxon>
    </lineage>
</organism>
<gene>
    <name evidence="2" type="ORF">GIB67_039850</name>
</gene>
<comment type="caution">
    <text evidence="2">The sequence shown here is derived from an EMBL/GenBank/DDBJ whole genome shotgun (WGS) entry which is preliminary data.</text>
</comment>
<keyword evidence="3" id="KW-1185">Reference proteome</keyword>
<evidence type="ECO:0000313" key="2">
    <source>
        <dbReference type="EMBL" id="KAF6173899.1"/>
    </source>
</evidence>
<protein>
    <recommendedName>
        <fullName evidence="1">PUB 12/19-like N-terminal domain-containing protein</fullName>
    </recommendedName>
</protein>
<reference evidence="2 3" key="1">
    <citation type="journal article" date="2020" name="IScience">
        <title>Genome Sequencing of the Endangered Kingdonia uniflora (Circaeasteraceae, Ranunculales) Reveals Potential Mechanisms of Evolutionary Specialization.</title>
        <authorList>
            <person name="Sun Y."/>
            <person name="Deng T."/>
            <person name="Zhang A."/>
            <person name="Moore M.J."/>
            <person name="Landis J.B."/>
            <person name="Lin N."/>
            <person name="Zhang H."/>
            <person name="Zhang X."/>
            <person name="Huang J."/>
            <person name="Zhang X."/>
            <person name="Sun H."/>
            <person name="Wang H."/>
        </authorList>
    </citation>
    <scope>NUCLEOTIDE SEQUENCE [LARGE SCALE GENOMIC DNA]</scope>
    <source>
        <strain evidence="2">TB1705</strain>
        <tissue evidence="2">Leaf</tissue>
    </source>
</reference>
<dbReference type="InterPro" id="IPR057623">
    <property type="entry name" value="PUB12-19-like_N"/>
</dbReference>
<dbReference type="Proteomes" id="UP000541444">
    <property type="component" value="Unassembled WGS sequence"/>
</dbReference>
<evidence type="ECO:0000313" key="3">
    <source>
        <dbReference type="Proteomes" id="UP000541444"/>
    </source>
</evidence>
<dbReference type="AlphaFoldDB" id="A0A7J7P372"/>
<dbReference type="OrthoDB" id="1713961at2759"/>
<dbReference type="EMBL" id="JACGCM010000309">
    <property type="protein sequence ID" value="KAF6173899.1"/>
    <property type="molecule type" value="Genomic_DNA"/>
</dbReference>